<organism evidence="1">
    <name type="scientific">Myoviridae sp. ctqMr7</name>
    <dbReference type="NCBI Taxonomy" id="2823552"/>
    <lineage>
        <taxon>Viruses</taxon>
        <taxon>Duplodnaviria</taxon>
        <taxon>Heunggongvirae</taxon>
        <taxon>Uroviricota</taxon>
        <taxon>Caudoviricetes</taxon>
    </lineage>
</organism>
<reference evidence="1" key="1">
    <citation type="journal article" date="2021" name="Proc. Natl. Acad. Sci. U.S.A.">
        <title>A Catalog of Tens of Thousands of Viruses from Human Metagenomes Reveals Hidden Associations with Chronic Diseases.</title>
        <authorList>
            <person name="Tisza M.J."/>
            <person name="Buck C.B."/>
        </authorList>
    </citation>
    <scope>NUCLEOTIDE SEQUENCE</scope>
    <source>
        <strain evidence="1">CtqMr7</strain>
    </source>
</reference>
<dbReference type="EMBL" id="BK014721">
    <property type="protein sequence ID" value="DAD69438.1"/>
    <property type="molecule type" value="Genomic_DNA"/>
</dbReference>
<accession>A0A8S5LHG1</accession>
<evidence type="ECO:0000313" key="1">
    <source>
        <dbReference type="EMBL" id="DAD69438.1"/>
    </source>
</evidence>
<protein>
    <submittedName>
        <fullName evidence="1">Portal protein</fullName>
    </submittedName>
</protein>
<dbReference type="Pfam" id="PF06074">
    <property type="entry name" value="Portal_Mu"/>
    <property type="match status" value="1"/>
</dbReference>
<sequence length="870" mass="99736">MFGRKKIEELQKEIGSTISGSLIFGDYEQEMNAWNRERKIRDYREMMKDPTVEGLFNIVTMPILASEYQIVAEDENENAKIQADFVRKNLFESSFKGGIETPFDLFLDEAMLALADGFAVWEKVYRLNKDGKLELKKLALRDSLSVELKAEKGEYVGVKQTLEDGGVVEIPAYKTFLFTHNKKFNRLYGRSILNSLYKNYDKKQKLEYLDSIALQNDAIKPKILTETQEHLGVGSGAMRKIIHAIGKFGKTNSAVSVPFGYDIKTLESDGRDPHQSIERQKSEMAFAFMANFMLLGTQGKSSSGSYALSNTQAGIFQMSLQSILDKLEAHINQYIIADLIDLNFAEPHYPQFKFAKLDKSKIESIFEIFKKMVDKDKVSDEVVKQVEDEVANQLGFQIENKKQLNLSENEPVTKIAPPDKHFSNLDKKWQDIENRFLNQSRTIFESVAKDIKNTGKIELSKEYKDLLIRTFRQAYTEGKIFSANREGRKAGKDSPEFSNNAKEYIDWIFEKQENDLRQFLEGESWNDTLLAEDSSDFLRNLATGVLIESVMSWFLKRAKPTASYLVGRGVNAGIYSDFKPDDLIEYSAIIDGHTTAGCSYLNNKRMTWQEWQKNPDMIPPRHFGCRATLVRVVEGGDESENPADKKLLKRKDDFAKTSKGELIARGELDKDETKKAGLARIRNEEFVLPEKTKIPPQLALSGTNPNYAKAREYQINCQRCVPTYEMRRRGYDVEALGNLRGSVKLGNDQKILELWGASDKDFIKNYVEFSSRKELKYSDGSKDNLNRIIENIEPNSRYQIAWHWKGKNSGHTSILEKTSKGVFIVDPQTGKIYKAKEYLGRDLFTKVRLLRIDNRKINEDMLKLIMKGRR</sequence>
<name>A0A8S5LHG1_9CAUD</name>
<proteinExistence type="predicted"/>
<dbReference type="InterPro" id="IPR009279">
    <property type="entry name" value="Portal_Mu"/>
</dbReference>